<gene>
    <name evidence="2" type="ORF">H5P28_11515</name>
</gene>
<reference evidence="2 3" key="1">
    <citation type="submission" date="2020-07" db="EMBL/GenBank/DDBJ databases">
        <authorList>
            <person name="Feng X."/>
        </authorList>
    </citation>
    <scope>NUCLEOTIDE SEQUENCE [LARGE SCALE GENOMIC DNA]</scope>
    <source>
        <strain evidence="2 3">JCM31066</strain>
    </source>
</reference>
<accession>A0A842HE83</accession>
<name>A0A842HE83_9BACT</name>
<dbReference type="RefSeq" id="WP_185675852.1">
    <property type="nucleotide sequence ID" value="NZ_JACHVB010000035.1"/>
</dbReference>
<dbReference type="Gene3D" id="1.10.443.10">
    <property type="entry name" value="Intergrase catalytic core"/>
    <property type="match status" value="1"/>
</dbReference>
<evidence type="ECO:0000256" key="1">
    <source>
        <dbReference type="ARBA" id="ARBA00023172"/>
    </source>
</evidence>
<dbReference type="SUPFAM" id="SSF56349">
    <property type="entry name" value="DNA breaking-rejoining enzymes"/>
    <property type="match status" value="1"/>
</dbReference>
<dbReference type="GO" id="GO:0006310">
    <property type="term" value="P:DNA recombination"/>
    <property type="evidence" value="ECO:0007669"/>
    <property type="project" value="UniProtKB-KW"/>
</dbReference>
<dbReference type="GO" id="GO:0003677">
    <property type="term" value="F:DNA binding"/>
    <property type="evidence" value="ECO:0007669"/>
    <property type="project" value="InterPro"/>
</dbReference>
<dbReference type="AlphaFoldDB" id="A0A842HE83"/>
<evidence type="ECO:0008006" key="4">
    <source>
        <dbReference type="Google" id="ProtNLM"/>
    </source>
</evidence>
<comment type="caution">
    <text evidence="2">The sequence shown here is derived from an EMBL/GenBank/DDBJ whole genome shotgun (WGS) entry which is preliminary data.</text>
</comment>
<dbReference type="GO" id="GO:0015074">
    <property type="term" value="P:DNA integration"/>
    <property type="evidence" value="ECO:0007669"/>
    <property type="project" value="InterPro"/>
</dbReference>
<protein>
    <recommendedName>
        <fullName evidence="4">Phage integrase family protein</fullName>
    </recommendedName>
</protein>
<dbReference type="EMBL" id="JACHVB010000035">
    <property type="protein sequence ID" value="MBC2594885.1"/>
    <property type="molecule type" value="Genomic_DNA"/>
</dbReference>
<sequence>MDGETDFRTPKFGLRVYLQSYTYKGQKKFSPNWYYMVNMGRQRKPFVVGTGLTRKPNEKPRDGLYSDQRAAATRAEQIYVFVQDKNRTLADVVNHFYAGDRKDEQVVKARPKYATIEEVLEAFGKKHRRWGVSEYTAKGYRTSLLGFLRRGMAAVSGKKFENLSGHKIDYTEQFKLPVNKLTLAMVHAVQDQFIEEAEDEEELNSKKTTANTYLRSVQSVFGETPWEYYQQIGLTLPERAEWDFLKAKQMRVNRFYEMLPIADIEKIVRGAEALKKTDLNAWRALILACHFGLRRKEIAHAQWPWFQVGDEIRFRLTLDRKFIPKWAHAREVVIKRHVYQWLHEVRTEADGYIIEGAVTERLDGDENPNGEVFGRLIEWLRSIGIDRRKPIHELRKIWTQSKIPIDGMLAAQKQGGWKDLDTLNKHYADQEMPKSLLWWWETGDEHAKSRENKEEVGNGGAA</sequence>
<keyword evidence="3" id="KW-1185">Reference proteome</keyword>
<keyword evidence="1" id="KW-0233">DNA recombination</keyword>
<dbReference type="Proteomes" id="UP000546464">
    <property type="component" value="Unassembled WGS sequence"/>
</dbReference>
<proteinExistence type="predicted"/>
<evidence type="ECO:0000313" key="2">
    <source>
        <dbReference type="EMBL" id="MBC2594885.1"/>
    </source>
</evidence>
<organism evidence="2 3">
    <name type="scientific">Ruficoccus amylovorans</name>
    <dbReference type="NCBI Taxonomy" id="1804625"/>
    <lineage>
        <taxon>Bacteria</taxon>
        <taxon>Pseudomonadati</taxon>
        <taxon>Verrucomicrobiota</taxon>
        <taxon>Opitutia</taxon>
        <taxon>Puniceicoccales</taxon>
        <taxon>Cerasicoccaceae</taxon>
        <taxon>Ruficoccus</taxon>
    </lineage>
</organism>
<dbReference type="InterPro" id="IPR013762">
    <property type="entry name" value="Integrase-like_cat_sf"/>
</dbReference>
<dbReference type="InterPro" id="IPR011010">
    <property type="entry name" value="DNA_brk_join_enz"/>
</dbReference>
<evidence type="ECO:0000313" key="3">
    <source>
        <dbReference type="Proteomes" id="UP000546464"/>
    </source>
</evidence>